<dbReference type="PANTHER" id="PTHR39173:SF1">
    <property type="entry name" value="ACETYLTRANSFERASE"/>
    <property type="match status" value="1"/>
</dbReference>
<dbReference type="PANTHER" id="PTHR39173">
    <property type="entry name" value="ACETYLTRANSFERASE"/>
    <property type="match status" value="1"/>
</dbReference>
<dbReference type="EMBL" id="UFYW01000001">
    <property type="protein sequence ID" value="STD83323.1"/>
    <property type="molecule type" value="Genomic_DNA"/>
</dbReference>
<reference evidence="2 3" key="1">
    <citation type="submission" date="2018-06" db="EMBL/GenBank/DDBJ databases">
        <authorList>
            <consortium name="Pathogen Informatics"/>
            <person name="Doyle S."/>
        </authorList>
    </citation>
    <scope>NUCLEOTIDE SEQUENCE [LARGE SCALE GENOMIC DNA]</scope>
    <source>
        <strain evidence="2 3">NCTC12360</strain>
    </source>
</reference>
<sequence>MILLVEPALADKEQLTAYRASFLEDNETIHGGSGLETAETIEKWLELQEAYKSPATVPAGHVISRVYLAKQADTVIGILNLRLELNDYLLQQGGHVGYSVKKTYRQKGYGTAMLAQSLSIAKSFGIEKVLVTCDAHNQASAKVIEKNGGQLEDIWIDRVNGNSTRRYWLSTNN</sequence>
<dbReference type="AlphaFoldDB" id="A0A376GZ92"/>
<dbReference type="SUPFAM" id="SSF55729">
    <property type="entry name" value="Acyl-CoA N-acyltransferases (Nat)"/>
    <property type="match status" value="1"/>
</dbReference>
<proteinExistence type="predicted"/>
<gene>
    <name evidence="2" type="ORF">NCTC12360_01787</name>
</gene>
<dbReference type="GO" id="GO:0016747">
    <property type="term" value="F:acyltransferase activity, transferring groups other than amino-acyl groups"/>
    <property type="evidence" value="ECO:0007669"/>
    <property type="project" value="InterPro"/>
</dbReference>
<dbReference type="Pfam" id="PF13302">
    <property type="entry name" value="Acetyltransf_3"/>
    <property type="match status" value="1"/>
</dbReference>
<evidence type="ECO:0000313" key="2">
    <source>
        <dbReference type="EMBL" id="STD83323.1"/>
    </source>
</evidence>
<accession>A0A376GZ92</accession>
<dbReference type="Gene3D" id="3.40.630.30">
    <property type="match status" value="1"/>
</dbReference>
<name>A0A376GZ92_ENTGA</name>
<dbReference type="RefSeq" id="WP_060813621.1">
    <property type="nucleotide sequence ID" value="NZ_JBHULA010000024.1"/>
</dbReference>
<feature type="domain" description="N-acetyltransferase" evidence="1">
    <location>
        <begin position="1"/>
        <end position="173"/>
    </location>
</feature>
<dbReference type="InterPro" id="IPR000182">
    <property type="entry name" value="GNAT_dom"/>
</dbReference>
<dbReference type="OrthoDB" id="9797989at2"/>
<evidence type="ECO:0000313" key="3">
    <source>
        <dbReference type="Proteomes" id="UP000254807"/>
    </source>
</evidence>
<evidence type="ECO:0000259" key="1">
    <source>
        <dbReference type="PROSITE" id="PS51186"/>
    </source>
</evidence>
<dbReference type="CDD" id="cd04301">
    <property type="entry name" value="NAT_SF"/>
    <property type="match status" value="1"/>
</dbReference>
<dbReference type="EC" id="2.3.1.-" evidence="2"/>
<protein>
    <submittedName>
        <fullName evidence="2">GNAT family acetyltransferase</fullName>
        <ecNumber evidence="2">2.3.1.-</ecNumber>
    </submittedName>
</protein>
<dbReference type="PROSITE" id="PS51186">
    <property type="entry name" value="GNAT"/>
    <property type="match status" value="1"/>
</dbReference>
<keyword evidence="3" id="KW-1185">Reference proteome</keyword>
<organism evidence="2 3">
    <name type="scientific">Enterococcus gallinarum</name>
    <dbReference type="NCBI Taxonomy" id="1353"/>
    <lineage>
        <taxon>Bacteria</taxon>
        <taxon>Bacillati</taxon>
        <taxon>Bacillota</taxon>
        <taxon>Bacilli</taxon>
        <taxon>Lactobacillales</taxon>
        <taxon>Enterococcaceae</taxon>
        <taxon>Enterococcus</taxon>
    </lineage>
</organism>
<keyword evidence="2" id="KW-0808">Transferase</keyword>
<dbReference type="Proteomes" id="UP000254807">
    <property type="component" value="Unassembled WGS sequence"/>
</dbReference>
<keyword evidence="2" id="KW-0012">Acyltransferase</keyword>
<dbReference type="InterPro" id="IPR016181">
    <property type="entry name" value="Acyl_CoA_acyltransferase"/>
</dbReference>